<dbReference type="OrthoDB" id="9795247at2"/>
<name>A0A3M7TQK7_9BACI</name>
<keyword evidence="3" id="KW-1185">Reference proteome</keyword>
<reference evidence="2 3" key="1">
    <citation type="submission" date="2018-10" db="EMBL/GenBank/DDBJ databases">
        <title>Bacillus Keqinensis sp. nov., a moderately halophilic bacterium isolated from a saline-alkaline lake.</title>
        <authorList>
            <person name="Wang H."/>
        </authorList>
    </citation>
    <scope>NUCLEOTIDE SEQUENCE [LARGE SCALE GENOMIC DNA]</scope>
    <source>
        <strain evidence="2 3">KQ-3</strain>
    </source>
</reference>
<dbReference type="Proteomes" id="UP000278746">
    <property type="component" value="Unassembled WGS sequence"/>
</dbReference>
<protein>
    <submittedName>
        <fullName evidence="2">ROK family protein</fullName>
    </submittedName>
</protein>
<dbReference type="PANTHER" id="PTHR18964:SF149">
    <property type="entry name" value="BIFUNCTIONAL UDP-N-ACETYLGLUCOSAMINE 2-EPIMERASE_N-ACETYLMANNOSAMINE KINASE"/>
    <property type="match status" value="1"/>
</dbReference>
<proteinExistence type="inferred from homology"/>
<evidence type="ECO:0000313" key="3">
    <source>
        <dbReference type="Proteomes" id="UP000278746"/>
    </source>
</evidence>
<dbReference type="PANTHER" id="PTHR18964">
    <property type="entry name" value="ROK (REPRESSOR, ORF, KINASE) FAMILY"/>
    <property type="match status" value="1"/>
</dbReference>
<dbReference type="InterPro" id="IPR000600">
    <property type="entry name" value="ROK"/>
</dbReference>
<comment type="caution">
    <text evidence="2">The sequence shown here is derived from an EMBL/GenBank/DDBJ whole genome shotgun (WGS) entry which is preliminary data.</text>
</comment>
<accession>A0A3M7TQK7</accession>
<evidence type="ECO:0000313" key="2">
    <source>
        <dbReference type="EMBL" id="RNA67547.1"/>
    </source>
</evidence>
<dbReference type="AlphaFoldDB" id="A0A3M7TQK7"/>
<dbReference type="RefSeq" id="WP_122899053.1">
    <property type="nucleotide sequence ID" value="NZ_RHIB01000002.1"/>
</dbReference>
<gene>
    <name evidence="2" type="ORF">EBO34_12530</name>
</gene>
<evidence type="ECO:0000256" key="1">
    <source>
        <dbReference type="ARBA" id="ARBA00006479"/>
    </source>
</evidence>
<dbReference type="InterPro" id="IPR043129">
    <property type="entry name" value="ATPase_NBD"/>
</dbReference>
<dbReference type="Pfam" id="PF00480">
    <property type="entry name" value="ROK"/>
    <property type="match status" value="1"/>
</dbReference>
<dbReference type="Gene3D" id="3.30.420.40">
    <property type="match status" value="2"/>
</dbReference>
<dbReference type="SUPFAM" id="SSF53067">
    <property type="entry name" value="Actin-like ATPase domain"/>
    <property type="match status" value="1"/>
</dbReference>
<sequence>MKKTIGIDLGGTSVRVALVNEGGEVLAHEKAATEPELGFEFFLNKVCGMIERVQGDEHAEGIGLGAPGPLDPFNGLILDPPNLPGWRNVPIAQRISGRTGKKVTLDNDANAAALAESRFGAGRNEDSVIYITVSTGIGAGIVLNGLLFIGAQGNAGEIGNMIVQPGGDQHGTLNPGALEALASGTAIGRLGAERLGLTGGAKDVFERASDGDDVAQAIIDEAIGYLAIGVANLMNSFNPAVLVFGGGVMEQASVLPLLKEKVTPLLYPSMRFYINMKKAGLGTDAGVIGAALLPVVKRIK</sequence>
<dbReference type="EMBL" id="RHIB01000002">
    <property type="protein sequence ID" value="RNA67547.1"/>
    <property type="molecule type" value="Genomic_DNA"/>
</dbReference>
<comment type="similarity">
    <text evidence="1">Belongs to the ROK (NagC/XylR) family.</text>
</comment>
<organism evidence="2 3">
    <name type="scientific">Alteribacter keqinensis</name>
    <dbReference type="NCBI Taxonomy" id="2483800"/>
    <lineage>
        <taxon>Bacteria</taxon>
        <taxon>Bacillati</taxon>
        <taxon>Bacillota</taxon>
        <taxon>Bacilli</taxon>
        <taxon>Bacillales</taxon>
        <taxon>Bacillaceae</taxon>
        <taxon>Alteribacter</taxon>
    </lineage>
</organism>